<name>A0A2Z2P3Y5_9GAMM</name>
<dbReference type="Proteomes" id="UP000250079">
    <property type="component" value="Chromosome"/>
</dbReference>
<dbReference type="AlphaFoldDB" id="A0A2Z2P3Y5"/>
<evidence type="ECO:0000256" key="1">
    <source>
        <dbReference type="SAM" id="Phobius"/>
    </source>
</evidence>
<dbReference type="EMBL" id="CP018632">
    <property type="protein sequence ID" value="ASJ74544.1"/>
    <property type="molecule type" value="Genomic_DNA"/>
</dbReference>
<evidence type="ECO:0000313" key="4">
    <source>
        <dbReference type="Proteomes" id="UP000250079"/>
    </source>
</evidence>
<keyword evidence="1" id="KW-0472">Membrane</keyword>
<dbReference type="Pfam" id="PF00535">
    <property type="entry name" value="Glycos_transf_2"/>
    <property type="match status" value="1"/>
</dbReference>
<keyword evidence="1" id="KW-0812">Transmembrane</keyword>
<dbReference type="SUPFAM" id="SSF53448">
    <property type="entry name" value="Nucleotide-diphospho-sugar transferases"/>
    <property type="match status" value="1"/>
</dbReference>
<feature type="transmembrane region" description="Helical" evidence="1">
    <location>
        <begin position="270"/>
        <end position="290"/>
    </location>
</feature>
<feature type="domain" description="Glycosyltransferase 2-like" evidence="2">
    <location>
        <begin position="57"/>
        <end position="166"/>
    </location>
</feature>
<reference evidence="3 4" key="1">
    <citation type="submission" date="2016-12" db="EMBL/GenBank/DDBJ databases">
        <authorList>
            <person name="Song W.-J."/>
            <person name="Kurnit D.M."/>
        </authorList>
    </citation>
    <scope>NUCLEOTIDE SEQUENCE [LARGE SCALE GENOMIC DNA]</scope>
    <source>
        <strain evidence="3 4">IMCC3135</strain>
    </source>
</reference>
<dbReference type="InterPro" id="IPR029044">
    <property type="entry name" value="Nucleotide-diphossugar_trans"/>
</dbReference>
<accession>A0A2Z2P3Y5</accession>
<sequence length="309" mass="34017">MNTPEKQPGLTVGVITHDRSTLFGNLLVHLKIAMNHFQAADLESGQCTLLVVNNSGLQSRPIVQQIVDDSSINDVCEVVIVDSPENNISIGRNLILENTQTRWLVFVDDDEFPKPEWISALYAQQQVSGSAVVAGPIEPVYPQGTSAWVALLDLHNKGSLKTGDKVRHVATGNCLLDLQQIGSQRFDPEFGLSGGSDSLFFDQLAERGLHVVWREDAIVHETIPASRTSSRYMIFRCMTQGQNFKRVVLREAELSQRLVFNLKALVQAPVGLVLGVLALPVSGGMAAYWLKKGFTNLGKLIRPSKRLYG</sequence>
<dbReference type="OrthoDB" id="9802649at2"/>
<keyword evidence="1" id="KW-1133">Transmembrane helix</keyword>
<dbReference type="Gene3D" id="3.90.550.10">
    <property type="entry name" value="Spore Coat Polysaccharide Biosynthesis Protein SpsA, Chain A"/>
    <property type="match status" value="1"/>
</dbReference>
<dbReference type="KEGG" id="gai:IMCC3135_22370"/>
<evidence type="ECO:0000259" key="2">
    <source>
        <dbReference type="Pfam" id="PF00535"/>
    </source>
</evidence>
<dbReference type="RefSeq" id="WP_157736183.1">
    <property type="nucleotide sequence ID" value="NZ_CP018632.1"/>
</dbReference>
<protein>
    <recommendedName>
        <fullName evidence="2">Glycosyltransferase 2-like domain-containing protein</fullName>
    </recommendedName>
</protein>
<dbReference type="CDD" id="cd00761">
    <property type="entry name" value="Glyco_tranf_GTA_type"/>
    <property type="match status" value="1"/>
</dbReference>
<proteinExistence type="predicted"/>
<gene>
    <name evidence="3" type="ORF">IMCC3135_22370</name>
</gene>
<keyword evidence="4" id="KW-1185">Reference proteome</keyword>
<dbReference type="InterPro" id="IPR001173">
    <property type="entry name" value="Glyco_trans_2-like"/>
</dbReference>
<evidence type="ECO:0000313" key="3">
    <source>
        <dbReference type="EMBL" id="ASJ74544.1"/>
    </source>
</evidence>
<organism evidence="3 4">
    <name type="scientific">Granulosicoccus antarcticus IMCC3135</name>
    <dbReference type="NCBI Taxonomy" id="1192854"/>
    <lineage>
        <taxon>Bacteria</taxon>
        <taxon>Pseudomonadati</taxon>
        <taxon>Pseudomonadota</taxon>
        <taxon>Gammaproteobacteria</taxon>
        <taxon>Chromatiales</taxon>
        <taxon>Granulosicoccaceae</taxon>
        <taxon>Granulosicoccus</taxon>
    </lineage>
</organism>